<feature type="transmembrane region" description="Helical" evidence="1">
    <location>
        <begin position="167"/>
        <end position="185"/>
    </location>
</feature>
<dbReference type="PIRSF" id="PIRSF037259">
    <property type="entry name" value="EcsB_ABC"/>
    <property type="match status" value="1"/>
</dbReference>
<evidence type="ECO:0000256" key="1">
    <source>
        <dbReference type="SAM" id="Phobius"/>
    </source>
</evidence>
<feature type="transmembrane region" description="Helical" evidence="1">
    <location>
        <begin position="191"/>
        <end position="212"/>
    </location>
</feature>
<organism evidence="2 3">
    <name type="scientific">Lihuaxuella thermophila</name>
    <dbReference type="NCBI Taxonomy" id="1173111"/>
    <lineage>
        <taxon>Bacteria</taxon>
        <taxon>Bacillati</taxon>
        <taxon>Bacillota</taxon>
        <taxon>Bacilli</taxon>
        <taxon>Bacillales</taxon>
        <taxon>Thermoactinomycetaceae</taxon>
        <taxon>Lihuaxuella</taxon>
    </lineage>
</organism>
<sequence>MNTSQLFTKRMRNSWIRAIRMIRLIVGGGGTPLFAGITLILLYFGYQRLIEWLPARFPVVVLLSVLFSLFLTSARLRTWIQPPDLVFLLPMEAEMRDYFRMSLIYSSVVRLSQLALVMGFAYPLFRVRLASSAEFVLTFLLLAGLQMWNTGVSWYEIRLSPFRSSRVMLSFRLGRWGINFGLVFLVLQKEWIWFTLSLVASFVFLWCIRSLAPLPYPWKKLSEQEQQTLAKYRALAGWFMDVPETGVTVKPRTWMTGLLNRLFPNQKAIPYLYWRSFFRYGEYFPIYIRLVGWAVFMGLILPHPWVVAGILLISLWMFGAQLPAIADERHHPVWIRIYPVPEHEKLHSVMKMGFILLGLQSTLTPLVLMLFGRLSLAWFPIVAMIGLVASYLISHFYFPRKMRKHI</sequence>
<evidence type="ECO:0000313" key="2">
    <source>
        <dbReference type="EMBL" id="SEN34105.1"/>
    </source>
</evidence>
<dbReference type="Proteomes" id="UP000199695">
    <property type="component" value="Unassembled WGS sequence"/>
</dbReference>
<accession>A0A1H8FRD2</accession>
<feature type="transmembrane region" description="Helical" evidence="1">
    <location>
        <begin position="52"/>
        <end position="71"/>
    </location>
</feature>
<dbReference type="STRING" id="1173111.SAMN05444955_10922"/>
<reference evidence="2 3" key="1">
    <citation type="submission" date="2016-10" db="EMBL/GenBank/DDBJ databases">
        <authorList>
            <person name="de Groot N.N."/>
        </authorList>
    </citation>
    <scope>NUCLEOTIDE SEQUENCE [LARGE SCALE GENOMIC DNA]</scope>
    <source>
        <strain evidence="2 3">DSM 46701</strain>
    </source>
</reference>
<dbReference type="EMBL" id="FOCQ01000009">
    <property type="protein sequence ID" value="SEN34105.1"/>
    <property type="molecule type" value="Genomic_DNA"/>
</dbReference>
<keyword evidence="1" id="KW-0812">Transmembrane</keyword>
<gene>
    <name evidence="2" type="ORF">SAMN05444955_10922</name>
</gene>
<keyword evidence="1" id="KW-1133">Transmembrane helix</keyword>
<feature type="transmembrane region" description="Helical" evidence="1">
    <location>
        <begin position="352"/>
        <end position="371"/>
    </location>
</feature>
<proteinExistence type="predicted"/>
<dbReference type="RefSeq" id="WP_089969106.1">
    <property type="nucleotide sequence ID" value="NZ_FOCQ01000009.1"/>
</dbReference>
<feature type="transmembrane region" description="Helical" evidence="1">
    <location>
        <begin position="283"/>
        <end position="301"/>
    </location>
</feature>
<feature type="transmembrane region" description="Helical" evidence="1">
    <location>
        <begin position="21"/>
        <end position="46"/>
    </location>
</feature>
<feature type="transmembrane region" description="Helical" evidence="1">
    <location>
        <begin position="103"/>
        <end position="123"/>
    </location>
</feature>
<dbReference type="GO" id="GO:0016020">
    <property type="term" value="C:membrane"/>
    <property type="evidence" value="ECO:0007669"/>
    <property type="project" value="InterPro"/>
</dbReference>
<dbReference type="AlphaFoldDB" id="A0A1H8FRD2"/>
<dbReference type="Pfam" id="PF05975">
    <property type="entry name" value="EcsB"/>
    <property type="match status" value="1"/>
</dbReference>
<feature type="transmembrane region" description="Helical" evidence="1">
    <location>
        <begin position="307"/>
        <end position="326"/>
    </location>
</feature>
<protein>
    <submittedName>
        <fullName evidence="2">Predicted ABC-type exoprotein transport system, permease component</fullName>
    </submittedName>
</protein>
<keyword evidence="1" id="KW-0472">Membrane</keyword>
<dbReference type="OrthoDB" id="2447941at2"/>
<keyword evidence="3" id="KW-1185">Reference proteome</keyword>
<feature type="transmembrane region" description="Helical" evidence="1">
    <location>
        <begin position="135"/>
        <end position="155"/>
    </location>
</feature>
<name>A0A1H8FRD2_9BACL</name>
<dbReference type="InterPro" id="IPR010288">
    <property type="entry name" value="EcsB_ABC"/>
</dbReference>
<feature type="transmembrane region" description="Helical" evidence="1">
    <location>
        <begin position="377"/>
        <end position="398"/>
    </location>
</feature>
<evidence type="ECO:0000313" key="3">
    <source>
        <dbReference type="Proteomes" id="UP000199695"/>
    </source>
</evidence>